<dbReference type="Gene3D" id="3.40.50.1820">
    <property type="entry name" value="alpha/beta hydrolase"/>
    <property type="match status" value="1"/>
</dbReference>
<dbReference type="EMBL" id="VJMJ01000003">
    <property type="protein sequence ID" value="KAF0745018.1"/>
    <property type="molecule type" value="Genomic_DNA"/>
</dbReference>
<dbReference type="InterPro" id="IPR005645">
    <property type="entry name" value="FSH-like_dom"/>
</dbReference>
<dbReference type="Pfam" id="PF03959">
    <property type="entry name" value="FSH1"/>
    <property type="match status" value="1"/>
</dbReference>
<sequence>MAKPSVRILCLHGSRTNAGIISMQVGGFRQAFGNSAEFVWFNSPRPASGRPQQPIIDFFGEEGPYYEWWTPFERNRTSYPEWRETLPYVQNYVQQNGPFDVVIGFSQGAAMATLLTAHYQAKGQKIPYKAVTLVCGLCPRDGMPEELRIEPGVQKFGPLKIPSFHIIGEKDEIFDLGQELIDSYIESSRFVHIHPDDHRFPSPATNRALYKDIVERIQRIVALSEF</sequence>
<evidence type="ECO:0000313" key="3">
    <source>
        <dbReference type="EMBL" id="KAF0745018.1"/>
    </source>
</evidence>
<dbReference type="GO" id="GO:0016787">
    <property type="term" value="F:hydrolase activity"/>
    <property type="evidence" value="ECO:0007669"/>
    <property type="project" value="UniProtKB-KW"/>
</dbReference>
<name>A0A6G0XWD6_9STRA</name>
<dbReference type="VEuPathDB" id="FungiDB:AeMF1_005520"/>
<dbReference type="PANTHER" id="PTHR48070:SF6">
    <property type="entry name" value="ESTERASE OVCA2"/>
    <property type="match status" value="1"/>
</dbReference>
<comment type="caution">
    <text evidence="3">The sequence shown here is derived from an EMBL/GenBank/DDBJ whole genome shotgun (WGS) entry which is preliminary data.</text>
</comment>
<reference evidence="3 4" key="1">
    <citation type="submission" date="2019-07" db="EMBL/GenBank/DDBJ databases">
        <title>Genomics analysis of Aphanomyces spp. identifies a new class of oomycete effector associated with host adaptation.</title>
        <authorList>
            <person name="Gaulin E."/>
        </authorList>
    </citation>
    <scope>NUCLEOTIDE SEQUENCE [LARGE SCALE GENOMIC DNA]</scope>
    <source>
        <strain evidence="3 4">ATCC 201684</strain>
    </source>
</reference>
<accession>A0A6G0XWD6</accession>
<dbReference type="GO" id="GO:0005737">
    <property type="term" value="C:cytoplasm"/>
    <property type="evidence" value="ECO:0007669"/>
    <property type="project" value="TreeGrafter"/>
</dbReference>
<proteinExistence type="predicted"/>
<dbReference type="InterPro" id="IPR029058">
    <property type="entry name" value="AB_hydrolase_fold"/>
</dbReference>
<evidence type="ECO:0000313" key="4">
    <source>
        <dbReference type="Proteomes" id="UP000481153"/>
    </source>
</evidence>
<evidence type="ECO:0000259" key="2">
    <source>
        <dbReference type="Pfam" id="PF03959"/>
    </source>
</evidence>
<dbReference type="SUPFAM" id="SSF53474">
    <property type="entry name" value="alpha/beta-Hydrolases"/>
    <property type="match status" value="1"/>
</dbReference>
<keyword evidence="4" id="KW-1185">Reference proteome</keyword>
<dbReference type="GO" id="GO:0005634">
    <property type="term" value="C:nucleus"/>
    <property type="evidence" value="ECO:0007669"/>
    <property type="project" value="TreeGrafter"/>
</dbReference>
<feature type="domain" description="Serine hydrolase" evidence="2">
    <location>
        <begin position="4"/>
        <end position="205"/>
    </location>
</feature>
<keyword evidence="1" id="KW-0378">Hydrolase</keyword>
<dbReference type="PANTHER" id="PTHR48070">
    <property type="entry name" value="ESTERASE OVCA2"/>
    <property type="match status" value="1"/>
</dbReference>
<dbReference type="AlphaFoldDB" id="A0A6G0XWD6"/>
<organism evidence="3 4">
    <name type="scientific">Aphanomyces euteiches</name>
    <dbReference type="NCBI Taxonomy" id="100861"/>
    <lineage>
        <taxon>Eukaryota</taxon>
        <taxon>Sar</taxon>
        <taxon>Stramenopiles</taxon>
        <taxon>Oomycota</taxon>
        <taxon>Saprolegniomycetes</taxon>
        <taxon>Saprolegniales</taxon>
        <taxon>Verrucalvaceae</taxon>
        <taxon>Aphanomyces</taxon>
    </lineage>
</organism>
<protein>
    <recommendedName>
        <fullName evidence="2">Serine hydrolase domain-containing protein</fullName>
    </recommendedName>
</protein>
<dbReference type="Proteomes" id="UP000481153">
    <property type="component" value="Unassembled WGS sequence"/>
</dbReference>
<evidence type="ECO:0000256" key="1">
    <source>
        <dbReference type="ARBA" id="ARBA00022801"/>
    </source>
</evidence>
<gene>
    <name evidence="3" type="ORF">Ae201684_000598</name>
</gene>
<dbReference type="InterPro" id="IPR050593">
    <property type="entry name" value="LovG"/>
</dbReference>